<comment type="caution">
    <text evidence="10">The sequence shown here is derived from an EMBL/GenBank/DDBJ whole genome shotgun (WGS) entry which is preliminary data.</text>
</comment>
<sequence>MKSGLYISGAVAALAGTAVADDMLVSQRLSKRFVDDDGHYNMTFFHVNDVHAHLDEFASSGTNCTDPSRGCYGGYSRIKSTMDKLREERPDNLWLNAGDEFQGTLFYTYYGPEKIAETVNALKFDAMTLGNHEFDGGDEELGAFLQNLTFPVVSTNIKSDYEPLNKTIKPYVIFEDHEVAVIGATTEDTPGIANVGNQTRFIEAIPEIQKNIYEIRNETNITRIVVLSHLGYEVDQELAEKTEGISLIIGGHSHTKLGDMDDAEGKYPTIAKDLSGQEVFIVTAWRWGEFLGSIDLTFGDDGRALAYYGAPIHLTNTTEQDKDLQAKIDEWAEPFEEFAGEKVGFTENELDQTTCQDGDCLLGQVMADAMLEYRANLTNNDGEKPDFALINAGGVRATIEKGDISRGAVLTSFPFGNAIVELQMKGEDVRKVLEGCVSMENQFNDKEITSWFQVSDGIYIEYNEDNGKGERLVNVTIGGEDLDDDEDYRIVTLDFLAGGGDNIFESTTDFATLDTQDEVLMQYLEAHNPLTSDLEERVVKTDKQAGDNDEEAEDSEDGSQGSGSNSGGNGDGGNGNGGNNEDAAGMLAVPTWGSLLAMGAVFFAL</sequence>
<dbReference type="InterPro" id="IPR006146">
    <property type="entry name" value="5'-Nucleotdase_CS"/>
</dbReference>
<dbReference type="GO" id="GO:0046872">
    <property type="term" value="F:metal ion binding"/>
    <property type="evidence" value="ECO:0007669"/>
    <property type="project" value="UniProtKB-KW"/>
</dbReference>
<evidence type="ECO:0000313" key="10">
    <source>
        <dbReference type="EMBL" id="KAK0392010.1"/>
    </source>
</evidence>
<dbReference type="GO" id="GO:0000166">
    <property type="term" value="F:nucleotide binding"/>
    <property type="evidence" value="ECO:0007669"/>
    <property type="project" value="UniProtKB-KW"/>
</dbReference>
<evidence type="ECO:0000256" key="5">
    <source>
        <dbReference type="ARBA" id="ARBA00022801"/>
    </source>
</evidence>
<feature type="compositionally biased region" description="Basic and acidic residues" evidence="7">
    <location>
        <begin position="534"/>
        <end position="546"/>
    </location>
</feature>
<evidence type="ECO:0000259" key="8">
    <source>
        <dbReference type="Pfam" id="PF00149"/>
    </source>
</evidence>
<evidence type="ECO:0000256" key="6">
    <source>
        <dbReference type="RuleBase" id="RU362119"/>
    </source>
</evidence>
<feature type="domain" description="Calcineurin-like phosphoesterase" evidence="8">
    <location>
        <begin position="42"/>
        <end position="255"/>
    </location>
</feature>
<keyword evidence="5 6" id="KW-0378">Hydrolase</keyword>
<feature type="compositionally biased region" description="Gly residues" evidence="7">
    <location>
        <begin position="560"/>
        <end position="578"/>
    </location>
</feature>
<dbReference type="Pfam" id="PF02872">
    <property type="entry name" value="5_nucleotid_C"/>
    <property type="match status" value="1"/>
</dbReference>
<dbReference type="Pfam" id="PF00149">
    <property type="entry name" value="Metallophos"/>
    <property type="match status" value="1"/>
</dbReference>
<dbReference type="InterPro" id="IPR036907">
    <property type="entry name" value="5'-Nucleotdase_C_sf"/>
</dbReference>
<evidence type="ECO:0000256" key="7">
    <source>
        <dbReference type="SAM" id="MobiDB-lite"/>
    </source>
</evidence>
<dbReference type="Gene3D" id="3.90.780.10">
    <property type="entry name" value="5'-Nucleotidase, C-terminal domain"/>
    <property type="match status" value="1"/>
</dbReference>
<dbReference type="EMBL" id="JAPDFR010000001">
    <property type="protein sequence ID" value="KAK0392010.1"/>
    <property type="molecule type" value="Genomic_DNA"/>
</dbReference>
<dbReference type="InterPro" id="IPR004843">
    <property type="entry name" value="Calcineurin-like_PHP"/>
</dbReference>
<feature type="domain" description="5'-Nucleotidase C-terminal" evidence="9">
    <location>
        <begin position="343"/>
        <end position="503"/>
    </location>
</feature>
<comment type="similarity">
    <text evidence="1 6">Belongs to the 5'-nucleotidase family.</text>
</comment>
<name>A0AA39GR45_SARSR</name>
<feature type="region of interest" description="Disordered" evidence="7">
    <location>
        <begin position="532"/>
        <end position="581"/>
    </location>
</feature>
<evidence type="ECO:0000256" key="4">
    <source>
        <dbReference type="ARBA" id="ARBA00022741"/>
    </source>
</evidence>
<proteinExistence type="inferred from homology"/>
<dbReference type="PANTHER" id="PTHR11575:SF24">
    <property type="entry name" value="5'-NUCLEOTIDASE"/>
    <property type="match status" value="1"/>
</dbReference>
<keyword evidence="4 6" id="KW-0547">Nucleotide-binding</keyword>
<dbReference type="CDD" id="cd07409">
    <property type="entry name" value="MPP_CD73_N"/>
    <property type="match status" value="1"/>
</dbReference>
<dbReference type="Proteomes" id="UP001175261">
    <property type="component" value="Unassembled WGS sequence"/>
</dbReference>
<evidence type="ECO:0000256" key="3">
    <source>
        <dbReference type="ARBA" id="ARBA00022729"/>
    </source>
</evidence>
<dbReference type="SUPFAM" id="SSF55816">
    <property type="entry name" value="5'-nucleotidase (syn. UDP-sugar hydrolase), C-terminal domain"/>
    <property type="match status" value="1"/>
</dbReference>
<dbReference type="SUPFAM" id="SSF56300">
    <property type="entry name" value="Metallo-dependent phosphatases"/>
    <property type="match status" value="1"/>
</dbReference>
<dbReference type="InterPro" id="IPR008334">
    <property type="entry name" value="5'-Nucleotdase_C"/>
</dbReference>
<dbReference type="GO" id="GO:0009166">
    <property type="term" value="P:nucleotide catabolic process"/>
    <property type="evidence" value="ECO:0007669"/>
    <property type="project" value="InterPro"/>
</dbReference>
<dbReference type="PANTHER" id="PTHR11575">
    <property type="entry name" value="5'-NUCLEOTIDASE-RELATED"/>
    <property type="match status" value="1"/>
</dbReference>
<evidence type="ECO:0000313" key="11">
    <source>
        <dbReference type="Proteomes" id="UP001175261"/>
    </source>
</evidence>
<dbReference type="Gene3D" id="3.60.21.10">
    <property type="match status" value="1"/>
</dbReference>
<keyword evidence="3" id="KW-0732">Signal</keyword>
<dbReference type="InterPro" id="IPR029052">
    <property type="entry name" value="Metallo-depent_PP-like"/>
</dbReference>
<keyword evidence="2" id="KW-0479">Metal-binding</keyword>
<dbReference type="PRINTS" id="PR01607">
    <property type="entry name" value="APYRASEFAMLY"/>
</dbReference>
<evidence type="ECO:0008006" key="12">
    <source>
        <dbReference type="Google" id="ProtNLM"/>
    </source>
</evidence>
<evidence type="ECO:0000259" key="9">
    <source>
        <dbReference type="Pfam" id="PF02872"/>
    </source>
</evidence>
<accession>A0AA39GR45</accession>
<organism evidence="10 11">
    <name type="scientific">Sarocladium strictum</name>
    <name type="common">Black bundle disease fungus</name>
    <name type="synonym">Acremonium strictum</name>
    <dbReference type="NCBI Taxonomy" id="5046"/>
    <lineage>
        <taxon>Eukaryota</taxon>
        <taxon>Fungi</taxon>
        <taxon>Dikarya</taxon>
        <taxon>Ascomycota</taxon>
        <taxon>Pezizomycotina</taxon>
        <taxon>Sordariomycetes</taxon>
        <taxon>Hypocreomycetidae</taxon>
        <taxon>Hypocreales</taxon>
        <taxon>Sarocladiaceae</taxon>
        <taxon>Sarocladium</taxon>
    </lineage>
</organism>
<dbReference type="InterPro" id="IPR006179">
    <property type="entry name" value="5_nucleotidase/apyrase"/>
</dbReference>
<evidence type="ECO:0000256" key="1">
    <source>
        <dbReference type="ARBA" id="ARBA00006654"/>
    </source>
</evidence>
<dbReference type="PROSITE" id="PS00786">
    <property type="entry name" value="5_NUCLEOTIDASE_2"/>
    <property type="match status" value="1"/>
</dbReference>
<gene>
    <name evidence="10" type="ORF">NLU13_1508</name>
</gene>
<dbReference type="GO" id="GO:0016788">
    <property type="term" value="F:hydrolase activity, acting on ester bonds"/>
    <property type="evidence" value="ECO:0007669"/>
    <property type="project" value="InterPro"/>
</dbReference>
<evidence type="ECO:0000256" key="2">
    <source>
        <dbReference type="ARBA" id="ARBA00022723"/>
    </source>
</evidence>
<keyword evidence="11" id="KW-1185">Reference proteome</keyword>
<reference evidence="10" key="1">
    <citation type="submission" date="2022-10" db="EMBL/GenBank/DDBJ databases">
        <title>Determination and structural analysis of whole genome sequence of Sarocladium strictum F4-1.</title>
        <authorList>
            <person name="Hu L."/>
            <person name="Jiang Y."/>
        </authorList>
    </citation>
    <scope>NUCLEOTIDE SEQUENCE</scope>
    <source>
        <strain evidence="10">F4-1</strain>
    </source>
</reference>
<dbReference type="FunFam" id="3.60.21.10:FF:000020">
    <property type="entry name" value="NT5E isoform 4"/>
    <property type="match status" value="1"/>
</dbReference>
<protein>
    <recommendedName>
        <fullName evidence="12">5'-nucleotidase</fullName>
    </recommendedName>
</protein>
<dbReference type="AlphaFoldDB" id="A0AA39GR45"/>
<feature type="compositionally biased region" description="Acidic residues" evidence="7">
    <location>
        <begin position="547"/>
        <end position="557"/>
    </location>
</feature>